<evidence type="ECO:0000313" key="2">
    <source>
        <dbReference type="EMBL" id="EOD77332.1"/>
    </source>
</evidence>
<dbReference type="Pfam" id="PF15611">
    <property type="entry name" value="EH_Signature"/>
    <property type="match status" value="1"/>
</dbReference>
<organism evidence="2 3">
    <name type="scientific">Grimontia indica</name>
    <dbReference type="NCBI Taxonomy" id="1056512"/>
    <lineage>
        <taxon>Bacteria</taxon>
        <taxon>Pseudomonadati</taxon>
        <taxon>Pseudomonadota</taxon>
        <taxon>Gammaproteobacteria</taxon>
        <taxon>Vibrionales</taxon>
        <taxon>Vibrionaceae</taxon>
        <taxon>Grimontia</taxon>
    </lineage>
</organism>
<dbReference type="AlphaFoldDB" id="R1IIS0"/>
<comment type="caution">
    <text evidence="2">The sequence shown here is derived from an EMBL/GenBank/DDBJ whole genome shotgun (WGS) entry which is preliminary data.</text>
</comment>
<dbReference type="SUPFAM" id="SSF81901">
    <property type="entry name" value="HCP-like"/>
    <property type="match status" value="1"/>
</dbReference>
<feature type="domain" description="Zorya protein ZorC EH" evidence="1">
    <location>
        <begin position="280"/>
        <end position="414"/>
    </location>
</feature>
<dbReference type="eggNOG" id="ENOG502Z9DF">
    <property type="taxonomic scope" value="Bacteria"/>
</dbReference>
<evidence type="ECO:0000313" key="3">
    <source>
        <dbReference type="Proteomes" id="UP000011223"/>
    </source>
</evidence>
<reference evidence="2 3" key="1">
    <citation type="journal article" date="2014" name="PLoS ONE">
        <title>Grimontia indica AK16(T), sp. nov., Isolated from a Seawater Sample Reports the Presence of Pathogenic Genes Similar to Vibrio Genus.</title>
        <authorList>
            <person name="Singh A."/>
            <person name="Vaidya B."/>
            <person name="Khatri I."/>
            <person name="Srinivas T.N."/>
            <person name="Subramanian S."/>
            <person name="Korpole S."/>
            <person name="Pinnaka A.K."/>
        </authorList>
    </citation>
    <scope>NUCLEOTIDE SEQUENCE [LARGE SCALE GENOMIC DNA]</scope>
    <source>
        <strain evidence="2 3">AK16</strain>
    </source>
</reference>
<accession>R1IIS0</accession>
<dbReference type="InterPro" id="IPR011990">
    <property type="entry name" value="TPR-like_helical_dom_sf"/>
</dbReference>
<dbReference type="EMBL" id="ANFM02000056">
    <property type="protein sequence ID" value="EOD77332.1"/>
    <property type="molecule type" value="Genomic_DNA"/>
</dbReference>
<keyword evidence="3" id="KW-1185">Reference proteome</keyword>
<dbReference type="Gene3D" id="1.25.40.10">
    <property type="entry name" value="Tetratricopeptide repeat domain"/>
    <property type="match status" value="1"/>
</dbReference>
<name>R1IIS0_9GAMM</name>
<evidence type="ECO:0000259" key="1">
    <source>
        <dbReference type="Pfam" id="PF15611"/>
    </source>
</evidence>
<proteinExistence type="predicted"/>
<dbReference type="InterPro" id="IPR028943">
    <property type="entry name" value="ZorC_EH_Signature_dom"/>
</dbReference>
<dbReference type="Proteomes" id="UP000011223">
    <property type="component" value="Unassembled WGS sequence"/>
</dbReference>
<protein>
    <recommendedName>
        <fullName evidence="1">Zorya protein ZorC EH domain-containing protein</fullName>
    </recommendedName>
</protein>
<sequence length="580" mass="67084">MPKNNKIERLSFDDFFDMGLGNVILPSFPPKRLSEMVRLVNAGKSSEISIFEWLDVIEDQMQWDSLSESENTEACIAAWSAIGTNHILGDIALFKVALAADGRPTSIVRNLTETMAIARQAQGLSELDAMKMDWLLALQHKNFGQLATYCYQHSMTIFELTRFLRLPQAMSYADSVNAQLVSCITKGDINDEDDRWLYKNYQHLKTTKQEIEFCERFIAKQNQHEYGYLCEELVGTACLPTQEESYWNRLSTSTKQILKKKFRLSNYFDLRAISSALYSEQAAELLGLTEDQTRQIRSRCMFWSNYSASFERVRVLLPKASFQFVAERNNGVPPFVDDIDETGQLDTEVYIFELGKTIAVEFLRGALSETRFFKNDSWYSQRLFESKTISIAEIRAMSQLEVHDHLPSWQYFCEKLLRTKFMITPNKNIPYFRGLPPEVNLYKEGVGLLVAPNEGKLRERRVKLEDWVERFWRSEVETGKFGDFTGRDKESTLYLSKALMAKQLGSQDDYNFFIRKAANQGNSEAMWQLGRTMLLGRNSDLKWRQAGEEWISKAAAKGHKEAMETADRFRIQYQLHISMD</sequence>
<gene>
    <name evidence="2" type="ORF">D515_03996</name>
</gene>